<feature type="domain" description="CCHC-type" evidence="3">
    <location>
        <begin position="132"/>
        <end position="146"/>
    </location>
</feature>
<evidence type="ECO:0000256" key="1">
    <source>
        <dbReference type="PROSITE-ProRule" id="PRU00047"/>
    </source>
</evidence>
<dbReference type="EMBL" id="JAMKFB020000189">
    <property type="protein sequence ID" value="KAL0152319.1"/>
    <property type="molecule type" value="Genomic_DNA"/>
</dbReference>
<feature type="region of interest" description="Disordered" evidence="2">
    <location>
        <begin position="1"/>
        <end position="34"/>
    </location>
</feature>
<dbReference type="SUPFAM" id="SSF57756">
    <property type="entry name" value="Retrovirus zinc finger-like domains"/>
    <property type="match status" value="1"/>
</dbReference>
<gene>
    <name evidence="4" type="ORF">M9458_052042</name>
</gene>
<comment type="caution">
    <text evidence="4">The sequence shown here is derived from an EMBL/GenBank/DDBJ whole genome shotgun (WGS) entry which is preliminary data.</text>
</comment>
<evidence type="ECO:0000259" key="3">
    <source>
        <dbReference type="PROSITE" id="PS50158"/>
    </source>
</evidence>
<dbReference type="SMART" id="SM00343">
    <property type="entry name" value="ZnF_C2HC"/>
    <property type="match status" value="1"/>
</dbReference>
<dbReference type="Proteomes" id="UP001529510">
    <property type="component" value="Unassembled WGS sequence"/>
</dbReference>
<keyword evidence="1" id="KW-0479">Metal-binding</keyword>
<dbReference type="PROSITE" id="PS50158">
    <property type="entry name" value="ZF_CCHC"/>
    <property type="match status" value="1"/>
</dbReference>
<accession>A0ABD0MTG8</accession>
<keyword evidence="1" id="KW-0862">Zinc</keyword>
<protein>
    <recommendedName>
        <fullName evidence="3">CCHC-type domain-containing protein</fullName>
    </recommendedName>
</protein>
<evidence type="ECO:0000256" key="2">
    <source>
        <dbReference type="SAM" id="MobiDB-lite"/>
    </source>
</evidence>
<evidence type="ECO:0000313" key="4">
    <source>
        <dbReference type="EMBL" id="KAL0152319.1"/>
    </source>
</evidence>
<reference evidence="4 5" key="1">
    <citation type="submission" date="2024-05" db="EMBL/GenBank/DDBJ databases">
        <title>Genome sequencing and assembly of Indian major carp, Cirrhinus mrigala (Hamilton, 1822).</title>
        <authorList>
            <person name="Mohindra V."/>
            <person name="Chowdhury L.M."/>
            <person name="Lal K."/>
            <person name="Jena J.K."/>
        </authorList>
    </citation>
    <scope>NUCLEOTIDE SEQUENCE [LARGE SCALE GENOMIC DNA]</scope>
    <source>
        <strain evidence="4">CM1030</strain>
        <tissue evidence="4">Blood</tissue>
    </source>
</reference>
<organism evidence="4 5">
    <name type="scientific">Cirrhinus mrigala</name>
    <name type="common">Mrigala</name>
    <dbReference type="NCBI Taxonomy" id="683832"/>
    <lineage>
        <taxon>Eukaryota</taxon>
        <taxon>Metazoa</taxon>
        <taxon>Chordata</taxon>
        <taxon>Craniata</taxon>
        <taxon>Vertebrata</taxon>
        <taxon>Euteleostomi</taxon>
        <taxon>Actinopterygii</taxon>
        <taxon>Neopterygii</taxon>
        <taxon>Teleostei</taxon>
        <taxon>Ostariophysi</taxon>
        <taxon>Cypriniformes</taxon>
        <taxon>Cyprinidae</taxon>
        <taxon>Labeoninae</taxon>
        <taxon>Labeonini</taxon>
        <taxon>Cirrhinus</taxon>
    </lineage>
</organism>
<name>A0ABD0MTG8_CIRMR</name>
<sequence length="185" mass="20861">MLKEELERDTEQDEVLTAPQDRYGGSHACSNKSLNTKSSETMLFMLTKDEKVLQRKLAQLKLEEMHRKKKKVQAMQKDHPAVMVPVNTCLPFSACQSIRNNEYACTSKKDYSSTSTTCWTSQLRVGGPPGVCWGCNQPGHNKRDCPINPWQQNQPMAPEVNYGQQQVKAQAQGPVNPCCRPDKGY</sequence>
<keyword evidence="5" id="KW-1185">Reference proteome</keyword>
<keyword evidence="1" id="KW-0863">Zinc-finger</keyword>
<dbReference type="InterPro" id="IPR036875">
    <property type="entry name" value="Znf_CCHC_sf"/>
</dbReference>
<dbReference type="GO" id="GO:0008270">
    <property type="term" value="F:zinc ion binding"/>
    <property type="evidence" value="ECO:0007669"/>
    <property type="project" value="UniProtKB-KW"/>
</dbReference>
<evidence type="ECO:0000313" key="5">
    <source>
        <dbReference type="Proteomes" id="UP001529510"/>
    </source>
</evidence>
<dbReference type="InterPro" id="IPR001878">
    <property type="entry name" value="Znf_CCHC"/>
</dbReference>
<dbReference type="Gene3D" id="4.10.60.10">
    <property type="entry name" value="Zinc finger, CCHC-type"/>
    <property type="match status" value="1"/>
</dbReference>
<proteinExistence type="predicted"/>
<dbReference type="AlphaFoldDB" id="A0ABD0MTG8"/>